<dbReference type="PANTHER" id="PTHR10773:SF19">
    <property type="match status" value="1"/>
</dbReference>
<name>A0AAV4CPG3_9GAST</name>
<dbReference type="EMBL" id="BLXT01006832">
    <property type="protein sequence ID" value="GFO33778.1"/>
    <property type="molecule type" value="Genomic_DNA"/>
</dbReference>
<reference evidence="1 2" key="1">
    <citation type="journal article" date="2021" name="Elife">
        <title>Chloroplast acquisition without the gene transfer in kleptoplastic sea slugs, Plakobranchus ocellatus.</title>
        <authorList>
            <person name="Maeda T."/>
            <person name="Takahashi S."/>
            <person name="Yoshida T."/>
            <person name="Shimamura S."/>
            <person name="Takaki Y."/>
            <person name="Nagai Y."/>
            <person name="Toyoda A."/>
            <person name="Suzuki Y."/>
            <person name="Arimoto A."/>
            <person name="Ishii H."/>
            <person name="Satoh N."/>
            <person name="Nishiyama T."/>
            <person name="Hasebe M."/>
            <person name="Maruyama T."/>
            <person name="Minagawa J."/>
            <person name="Obokata J."/>
            <person name="Shigenobu S."/>
        </authorList>
    </citation>
    <scope>NUCLEOTIDE SEQUENCE [LARGE SCALE GENOMIC DNA]</scope>
</reference>
<comment type="caution">
    <text evidence="1">The sequence shown here is derived from an EMBL/GenBank/DDBJ whole genome shotgun (WGS) entry which is preliminary data.</text>
</comment>
<dbReference type="PANTHER" id="PTHR10773">
    <property type="entry name" value="DNA-DIRECTED RNA POLYMERASES I, II, AND III SUBUNIT RPABC2"/>
    <property type="match status" value="1"/>
</dbReference>
<keyword evidence="2" id="KW-1185">Reference proteome</keyword>
<evidence type="ECO:0000313" key="1">
    <source>
        <dbReference type="EMBL" id="GFO33778.1"/>
    </source>
</evidence>
<protein>
    <submittedName>
        <fullName evidence="1">tRNA uridine 5-carboxymethylaminomethyl modification enzyme mnmg</fullName>
    </submittedName>
</protein>
<evidence type="ECO:0000313" key="2">
    <source>
        <dbReference type="Proteomes" id="UP000735302"/>
    </source>
</evidence>
<accession>A0AAV4CPG3</accession>
<sequence length="145" mass="17387">MTDLMKEERDRIRAHIRSFPTVESHYCRKDSERLYLGASLNLATMYRLYCETRHKEQAVTNASSTIYCELFRTEFNLDFHNPSKDRCDFCVSFENLSLDEKDKQNSCTMTIIEIKPEYRRKRSKTKKKVGQTRRNFHFVLINRKS</sequence>
<organism evidence="1 2">
    <name type="scientific">Plakobranchus ocellatus</name>
    <dbReference type="NCBI Taxonomy" id="259542"/>
    <lineage>
        <taxon>Eukaryota</taxon>
        <taxon>Metazoa</taxon>
        <taxon>Spiralia</taxon>
        <taxon>Lophotrochozoa</taxon>
        <taxon>Mollusca</taxon>
        <taxon>Gastropoda</taxon>
        <taxon>Heterobranchia</taxon>
        <taxon>Euthyneura</taxon>
        <taxon>Panpulmonata</taxon>
        <taxon>Sacoglossa</taxon>
        <taxon>Placobranchoidea</taxon>
        <taxon>Plakobranchidae</taxon>
        <taxon>Plakobranchus</taxon>
    </lineage>
</organism>
<proteinExistence type="predicted"/>
<dbReference type="AlphaFoldDB" id="A0AAV4CPG3"/>
<dbReference type="Proteomes" id="UP000735302">
    <property type="component" value="Unassembled WGS sequence"/>
</dbReference>
<gene>
    <name evidence="1" type="ORF">PoB_006028300</name>
</gene>